<reference evidence="2" key="1">
    <citation type="submission" date="2019-08" db="EMBL/GenBank/DDBJ databases">
        <authorList>
            <person name="Kucharzyk K."/>
            <person name="Murdoch R.W."/>
            <person name="Higgins S."/>
            <person name="Loffler F."/>
        </authorList>
    </citation>
    <scope>NUCLEOTIDE SEQUENCE</scope>
</reference>
<feature type="compositionally biased region" description="Basic and acidic residues" evidence="1">
    <location>
        <begin position="180"/>
        <end position="204"/>
    </location>
</feature>
<feature type="compositionally biased region" description="Basic and acidic residues" evidence="1">
    <location>
        <begin position="50"/>
        <end position="78"/>
    </location>
</feature>
<dbReference type="AlphaFoldDB" id="A0A644U4C6"/>
<proteinExistence type="predicted"/>
<evidence type="ECO:0000313" key="2">
    <source>
        <dbReference type="EMBL" id="MPL73775.1"/>
    </source>
</evidence>
<feature type="compositionally biased region" description="Low complexity" evidence="1">
    <location>
        <begin position="1"/>
        <end position="13"/>
    </location>
</feature>
<comment type="caution">
    <text evidence="2">The sequence shown here is derived from an EMBL/GenBank/DDBJ whole genome shotgun (WGS) entry which is preliminary data.</text>
</comment>
<organism evidence="2">
    <name type="scientific">bioreactor metagenome</name>
    <dbReference type="NCBI Taxonomy" id="1076179"/>
    <lineage>
        <taxon>unclassified sequences</taxon>
        <taxon>metagenomes</taxon>
        <taxon>ecological metagenomes</taxon>
    </lineage>
</organism>
<feature type="compositionally biased region" description="Basic residues" evidence="1">
    <location>
        <begin position="143"/>
        <end position="160"/>
    </location>
</feature>
<dbReference type="EMBL" id="VSSQ01000075">
    <property type="protein sequence ID" value="MPL73775.1"/>
    <property type="molecule type" value="Genomic_DNA"/>
</dbReference>
<accession>A0A644U4C6</accession>
<feature type="compositionally biased region" description="Basic residues" evidence="1">
    <location>
        <begin position="40"/>
        <end position="49"/>
    </location>
</feature>
<evidence type="ECO:0000256" key="1">
    <source>
        <dbReference type="SAM" id="MobiDB-lite"/>
    </source>
</evidence>
<sequence length="215" mass="23474">MWGLWAGASSAAARVRPQRPPKPPAKGEGGGTGAQEAHGVCRKVGRRLQVRPEDDAQPDIGRDPDRLAQQIGEREARMGKARGAGGKVHPGAERREQPAAEKYRHHAAPAQAGHRRGDQIAAPRARHRQEAPGAAAEQEAKLIARHRAGIGGRGHHRQRQIARGDEGARRDHHQRRGHRQREAAEEGGDPEQRRPVERQLREEPVGQVGEAHFGG</sequence>
<name>A0A644U4C6_9ZZZZ</name>
<protein>
    <submittedName>
        <fullName evidence="2">Uncharacterized protein</fullName>
    </submittedName>
</protein>
<feature type="compositionally biased region" description="Basic residues" evidence="1">
    <location>
        <begin position="170"/>
        <end position="179"/>
    </location>
</feature>
<feature type="region of interest" description="Disordered" evidence="1">
    <location>
        <begin position="1"/>
        <end position="215"/>
    </location>
</feature>
<feature type="compositionally biased region" description="Basic and acidic residues" evidence="1">
    <location>
        <begin position="90"/>
        <end position="102"/>
    </location>
</feature>
<gene>
    <name evidence="2" type="ORF">SDC9_19581</name>
</gene>